<protein>
    <submittedName>
        <fullName evidence="5">Dolichol-P-glucose synthetase</fullName>
    </submittedName>
</protein>
<feature type="transmembrane region" description="Helical" evidence="2">
    <location>
        <begin position="392"/>
        <end position="414"/>
    </location>
</feature>
<dbReference type="PANTHER" id="PTHR48090:SF7">
    <property type="entry name" value="RFBJ PROTEIN"/>
    <property type="match status" value="1"/>
</dbReference>
<dbReference type="SUPFAM" id="SSF53448">
    <property type="entry name" value="Nucleotide-diphospho-sugar transferases"/>
    <property type="match status" value="1"/>
</dbReference>
<evidence type="ECO:0000313" key="6">
    <source>
        <dbReference type="Proteomes" id="UP000653099"/>
    </source>
</evidence>
<sequence>MSTDKQPEEQQNQQLSHETHLEAPDATPAASSTGWLLDESSDQTPTLTVVLPTLNEEEGIVECIERIREALDELGIYGEIIVSDSSTDRTPELAEQHGAIVVEPDGAGYGYAYRYAFQRARGEYVAMGDADTTYDFTELPKLFYHVSTGEADIALGSRFQGEIRDGAMPALHEYVGNPLLTRFLNTFYNAEISDAHSGMRVFAREAIEQLELESDGMEFASEMLMEASSRGLTIAEEPITYHPRKGEATLESFSDGWRHLRFMLVNAPSYLFSLPGIVLALVGVLCLTASVSGVELGGATFGIRTAIAGSLLVLTGVQVTSLAGFAVAAGSPVRTRTDPLSRFLTQTVGLGGTATLGLLLFGAGVTYAALIISGWASSGFSQIPSPSPQVDLLGFTAIVLGIQLVFAGFFISAINE</sequence>
<dbReference type="PANTHER" id="PTHR48090">
    <property type="entry name" value="UNDECAPRENYL-PHOSPHATE 4-DEOXY-4-FORMAMIDO-L-ARABINOSE TRANSFERASE-RELATED"/>
    <property type="match status" value="1"/>
</dbReference>
<feature type="domain" description="Glycosyltransferase 2-like" evidence="3">
    <location>
        <begin position="48"/>
        <end position="210"/>
    </location>
</feature>
<dbReference type="InterPro" id="IPR029044">
    <property type="entry name" value="Nucleotide-diphossugar_trans"/>
</dbReference>
<gene>
    <name evidence="5" type="ORF">GCM10008995_02780</name>
</gene>
<dbReference type="Pfam" id="PF26629">
    <property type="entry name" value="GT2_TM_C"/>
    <property type="match status" value="1"/>
</dbReference>
<dbReference type="InterPro" id="IPR001173">
    <property type="entry name" value="Glyco_trans_2-like"/>
</dbReference>
<dbReference type="RefSeq" id="WP_188785590.1">
    <property type="nucleotide sequence ID" value="NZ_BMOC01000001.1"/>
</dbReference>
<dbReference type="Proteomes" id="UP000653099">
    <property type="component" value="Unassembled WGS sequence"/>
</dbReference>
<reference evidence="5" key="2">
    <citation type="submission" date="2020-09" db="EMBL/GenBank/DDBJ databases">
        <authorList>
            <person name="Sun Q."/>
            <person name="Ohkuma M."/>
        </authorList>
    </citation>
    <scope>NUCLEOTIDE SEQUENCE</scope>
    <source>
        <strain evidence="5">JCM 14359</strain>
    </source>
</reference>
<keyword evidence="2" id="KW-1133">Transmembrane helix</keyword>
<dbReference type="AlphaFoldDB" id="A0A830EE29"/>
<evidence type="ECO:0000256" key="2">
    <source>
        <dbReference type="SAM" id="Phobius"/>
    </source>
</evidence>
<evidence type="ECO:0000259" key="3">
    <source>
        <dbReference type="Pfam" id="PF00535"/>
    </source>
</evidence>
<accession>A0A830EE29</accession>
<keyword evidence="6" id="KW-1185">Reference proteome</keyword>
<dbReference type="EMBL" id="BMOC01000001">
    <property type="protein sequence ID" value="GGI96140.1"/>
    <property type="molecule type" value="Genomic_DNA"/>
</dbReference>
<organism evidence="5 6">
    <name type="scientific">Halobellus salinus</name>
    <dbReference type="NCBI Taxonomy" id="931585"/>
    <lineage>
        <taxon>Archaea</taxon>
        <taxon>Methanobacteriati</taxon>
        <taxon>Methanobacteriota</taxon>
        <taxon>Stenosarchaea group</taxon>
        <taxon>Halobacteria</taxon>
        <taxon>Halobacteriales</taxon>
        <taxon>Haloferacaceae</taxon>
        <taxon>Halobellus</taxon>
    </lineage>
</organism>
<evidence type="ECO:0000256" key="1">
    <source>
        <dbReference type="SAM" id="MobiDB-lite"/>
    </source>
</evidence>
<reference evidence="5" key="1">
    <citation type="journal article" date="2014" name="Int. J. Syst. Evol. Microbiol.">
        <title>Complete genome sequence of Corynebacterium casei LMG S-19264T (=DSM 44701T), isolated from a smear-ripened cheese.</title>
        <authorList>
            <consortium name="US DOE Joint Genome Institute (JGI-PGF)"/>
            <person name="Walter F."/>
            <person name="Albersmeier A."/>
            <person name="Kalinowski J."/>
            <person name="Ruckert C."/>
        </authorList>
    </citation>
    <scope>NUCLEOTIDE SEQUENCE</scope>
    <source>
        <strain evidence="5">JCM 14359</strain>
    </source>
</reference>
<proteinExistence type="predicted"/>
<keyword evidence="2" id="KW-0472">Membrane</keyword>
<dbReference type="Pfam" id="PF00535">
    <property type="entry name" value="Glycos_transf_2"/>
    <property type="match status" value="1"/>
</dbReference>
<evidence type="ECO:0000313" key="5">
    <source>
        <dbReference type="EMBL" id="GGI96140.1"/>
    </source>
</evidence>
<feature type="transmembrane region" description="Helical" evidence="2">
    <location>
        <begin position="270"/>
        <end position="294"/>
    </location>
</feature>
<feature type="transmembrane region" description="Helical" evidence="2">
    <location>
        <begin position="306"/>
        <end position="329"/>
    </location>
</feature>
<dbReference type="CDD" id="cd04179">
    <property type="entry name" value="DPM_DPG-synthase_like"/>
    <property type="match status" value="1"/>
</dbReference>
<comment type="caution">
    <text evidence="5">The sequence shown here is derived from an EMBL/GenBank/DDBJ whole genome shotgun (WGS) entry which is preliminary data.</text>
</comment>
<dbReference type="Gene3D" id="3.90.550.10">
    <property type="entry name" value="Spore Coat Polysaccharide Biosynthesis Protein SpsA, Chain A"/>
    <property type="match status" value="1"/>
</dbReference>
<feature type="domain" description="Low-salt glycan biosynthesis hexosyltransferase Agl6 C-terminal transmembrane region" evidence="4">
    <location>
        <begin position="335"/>
        <end position="414"/>
    </location>
</feature>
<dbReference type="InterPro" id="IPR058718">
    <property type="entry name" value="Agl6_TM_C"/>
</dbReference>
<evidence type="ECO:0000259" key="4">
    <source>
        <dbReference type="Pfam" id="PF26629"/>
    </source>
</evidence>
<keyword evidence="2" id="KW-0812">Transmembrane</keyword>
<name>A0A830EE29_9EURY</name>
<dbReference type="OrthoDB" id="147253at2157"/>
<dbReference type="InterPro" id="IPR050256">
    <property type="entry name" value="Glycosyltransferase_2"/>
</dbReference>
<feature type="transmembrane region" description="Helical" evidence="2">
    <location>
        <begin position="350"/>
        <end position="372"/>
    </location>
</feature>
<feature type="region of interest" description="Disordered" evidence="1">
    <location>
        <begin position="1"/>
        <end position="42"/>
    </location>
</feature>